<evidence type="ECO:0000313" key="9">
    <source>
        <dbReference type="WBParaSite" id="EVEC_0001044701-mRNA-1"/>
    </source>
</evidence>
<keyword evidence="8" id="KW-1185">Reference proteome</keyword>
<dbReference type="PANTHER" id="PTHR12349">
    <property type="entry name" value="ANKYRIN REPEAT AND LEM DOMAIN-CONTAINING PROTEIN 2"/>
    <property type="match status" value="1"/>
</dbReference>
<evidence type="ECO:0000256" key="1">
    <source>
        <dbReference type="ARBA" id="ARBA00007597"/>
    </source>
</evidence>
<dbReference type="Proteomes" id="UP000274131">
    <property type="component" value="Unassembled WGS sequence"/>
</dbReference>
<dbReference type="AlphaFoldDB" id="A0A0N4VHZ6"/>
<evidence type="ECO:0000256" key="3">
    <source>
        <dbReference type="ARBA" id="ARBA00023043"/>
    </source>
</evidence>
<dbReference type="GO" id="GO:0005783">
    <property type="term" value="C:endoplasmic reticulum"/>
    <property type="evidence" value="ECO:0007669"/>
    <property type="project" value="TreeGrafter"/>
</dbReference>
<dbReference type="WBParaSite" id="EVEC_0001044701-mRNA-1">
    <property type="protein sequence ID" value="EVEC_0001044701-mRNA-1"/>
    <property type="gene ID" value="EVEC_0001044701"/>
</dbReference>
<dbReference type="SUPFAM" id="SSF48403">
    <property type="entry name" value="Ankyrin repeat"/>
    <property type="match status" value="1"/>
</dbReference>
<dbReference type="STRING" id="51028.A0A0N4VHZ6"/>
<dbReference type="EMBL" id="UXUI01010301">
    <property type="protein sequence ID" value="VDD95041.1"/>
    <property type="molecule type" value="Genomic_DNA"/>
</dbReference>
<feature type="domain" description="ANKLE2 third alpha/beta" evidence="6">
    <location>
        <begin position="232"/>
        <end position="283"/>
    </location>
</feature>
<evidence type="ECO:0000259" key="6">
    <source>
        <dbReference type="Pfam" id="PF24567"/>
    </source>
</evidence>
<protein>
    <submittedName>
        <fullName evidence="9">ANK_REP_REGION domain-containing protein</fullName>
    </submittedName>
</protein>
<dbReference type="PROSITE" id="PS50088">
    <property type="entry name" value="ANK_REPEAT"/>
    <property type="match status" value="1"/>
</dbReference>
<dbReference type="PANTHER" id="PTHR12349:SF4">
    <property type="entry name" value="ANKYRIN REPEAT AND LEM DOMAIN-CONTAINING PROTEIN 2"/>
    <property type="match status" value="1"/>
</dbReference>
<evidence type="ECO:0000313" key="7">
    <source>
        <dbReference type="EMBL" id="VDD95041.1"/>
    </source>
</evidence>
<keyword evidence="2" id="KW-0132">Cell division</keyword>
<gene>
    <name evidence="7" type="ORF">EVEC_LOCUS9792</name>
</gene>
<dbReference type="Pfam" id="PF13637">
    <property type="entry name" value="Ank_4"/>
    <property type="match status" value="1"/>
</dbReference>
<dbReference type="SMART" id="SM00248">
    <property type="entry name" value="ANK"/>
    <property type="match status" value="2"/>
</dbReference>
<reference evidence="7 8" key="2">
    <citation type="submission" date="2018-10" db="EMBL/GenBank/DDBJ databases">
        <authorList>
            <consortium name="Pathogen Informatics"/>
        </authorList>
    </citation>
    <scope>NUCLEOTIDE SEQUENCE [LARGE SCALE GENOMIC DNA]</scope>
</reference>
<reference evidence="9" key="1">
    <citation type="submission" date="2017-02" db="UniProtKB">
        <authorList>
            <consortium name="WormBaseParasite"/>
        </authorList>
    </citation>
    <scope>IDENTIFICATION</scope>
</reference>
<evidence type="ECO:0000313" key="8">
    <source>
        <dbReference type="Proteomes" id="UP000274131"/>
    </source>
</evidence>
<sequence>MYIEKCFIIFVGGGRFKRFATPEAAQAYVEHGDDSVSESFFSYESSSSFVKENPRCLVNTGSDKPTVVFQGFRYNALHIAAKSGNLFVAKYILNFISDLDCLLDVYGTSIEDVKDRSKALLDSYLNTPDKGAGDLPLHFASKFGHREIVKTLLMYEETEKDRLNNDGKTAADVCASRYNGENKTQVRAGILRLFSSLYVPLYRISNMSNLVVSTELILFYFKCYVFAPSSSSFSGPFDTKEDAQEFYKEWLTKERDKRLRDPVKGAEEVGRNLAKTRKVKWLEKWPFSEQLLDLNCLAGIFYYI</sequence>
<comment type="similarity">
    <text evidence="1">Belongs to the ANKLE2 family.</text>
</comment>
<dbReference type="GO" id="GO:0051721">
    <property type="term" value="F:protein phosphatase 2A binding"/>
    <property type="evidence" value="ECO:0007669"/>
    <property type="project" value="TreeGrafter"/>
</dbReference>
<proteinExistence type="inferred from homology"/>
<keyword evidence="4" id="KW-0131">Cell cycle</keyword>
<keyword evidence="3 5" id="KW-0040">ANK repeat</keyword>
<dbReference type="Gene3D" id="1.25.40.20">
    <property type="entry name" value="Ankyrin repeat-containing domain"/>
    <property type="match status" value="1"/>
</dbReference>
<name>A0A0N4VHZ6_ENTVE</name>
<organism evidence="9">
    <name type="scientific">Enterobius vermicularis</name>
    <name type="common">Human pinworm</name>
    <dbReference type="NCBI Taxonomy" id="51028"/>
    <lineage>
        <taxon>Eukaryota</taxon>
        <taxon>Metazoa</taxon>
        <taxon>Ecdysozoa</taxon>
        <taxon>Nematoda</taxon>
        <taxon>Chromadorea</taxon>
        <taxon>Rhabditida</taxon>
        <taxon>Spirurina</taxon>
        <taxon>Oxyuridomorpha</taxon>
        <taxon>Oxyuroidea</taxon>
        <taxon>Oxyuridae</taxon>
        <taxon>Enterobius</taxon>
    </lineage>
</organism>
<accession>A0A0N4VHZ6</accession>
<evidence type="ECO:0000256" key="4">
    <source>
        <dbReference type="ARBA" id="ARBA00023306"/>
    </source>
</evidence>
<dbReference type="PROSITE" id="PS50297">
    <property type="entry name" value="ANK_REP_REGION"/>
    <property type="match status" value="1"/>
</dbReference>
<feature type="repeat" description="ANK" evidence="5">
    <location>
        <begin position="132"/>
        <end position="153"/>
    </location>
</feature>
<dbReference type="InterPro" id="IPR036770">
    <property type="entry name" value="Ankyrin_rpt-contain_sf"/>
</dbReference>
<dbReference type="GO" id="GO:0051301">
    <property type="term" value="P:cell division"/>
    <property type="evidence" value="ECO:0007669"/>
    <property type="project" value="UniProtKB-KW"/>
</dbReference>
<dbReference type="InterPro" id="IPR002110">
    <property type="entry name" value="Ankyrin_rpt"/>
</dbReference>
<dbReference type="InterPro" id="IPR056237">
    <property type="entry name" value="ANKLE2_3rd"/>
</dbReference>
<dbReference type="Pfam" id="PF24567">
    <property type="entry name" value="ANKLE2_3rd"/>
    <property type="match status" value="1"/>
</dbReference>
<evidence type="ECO:0000256" key="2">
    <source>
        <dbReference type="ARBA" id="ARBA00022618"/>
    </source>
</evidence>
<dbReference type="OrthoDB" id="7446186at2759"/>
<evidence type="ECO:0000256" key="5">
    <source>
        <dbReference type="PROSITE-ProRule" id="PRU00023"/>
    </source>
</evidence>